<dbReference type="InterPro" id="IPR045626">
    <property type="entry name" value="PGDH_ASB_dom"/>
</dbReference>
<evidence type="ECO:0000313" key="12">
    <source>
        <dbReference type="Proteomes" id="UP000238701"/>
    </source>
</evidence>
<dbReference type="SUPFAM" id="SSF52283">
    <property type="entry name" value="Formate/glycerate dehydrogenase catalytic domain-like"/>
    <property type="match status" value="1"/>
</dbReference>
<dbReference type="Gene3D" id="3.30.1330.90">
    <property type="entry name" value="D-3-phosphoglycerate dehydrogenase, domain 3"/>
    <property type="match status" value="1"/>
</dbReference>
<keyword evidence="5 9" id="KW-0560">Oxidoreductase</keyword>
<comment type="function">
    <text evidence="1">Catalyzes the reversible oxidation of 3-phospho-D-glycerate to 3-phosphonooxypyruvate, the first step of the phosphorylated L-serine biosynthesis pathway. Also catalyzes the reversible oxidation of 2-hydroxyglutarate to 2-oxoglutarate.</text>
</comment>
<evidence type="ECO:0000259" key="10">
    <source>
        <dbReference type="PROSITE" id="PS51671"/>
    </source>
</evidence>
<dbReference type="Pfam" id="PF19304">
    <property type="entry name" value="PGDH_inter"/>
    <property type="match status" value="1"/>
</dbReference>
<dbReference type="GO" id="GO:0006564">
    <property type="term" value="P:L-serine biosynthetic process"/>
    <property type="evidence" value="ECO:0007669"/>
    <property type="project" value="UniProtKB-UniRule"/>
</dbReference>
<comment type="pathway">
    <text evidence="2 9">Amino-acid biosynthesis; L-serine biosynthesis; L-serine from 3-phospho-D-glycerate: step 1/3.</text>
</comment>
<evidence type="ECO:0000256" key="6">
    <source>
        <dbReference type="ARBA" id="ARBA00023027"/>
    </source>
</evidence>
<dbReference type="GO" id="GO:0004617">
    <property type="term" value="F:phosphoglycerate dehydrogenase activity"/>
    <property type="evidence" value="ECO:0007669"/>
    <property type="project" value="UniProtKB-UniRule"/>
</dbReference>
<sequence length="533" mass="56678">MKIIVAEKISRSAVAELQEPGWTVLTADQLEGKLAEHLESADALIVRSAVQADARLLEHAKKLRVIGRAGVGVDNIDLEAATRKGIAVMNTPGANAVAVAEQTLGMMLAMARHLCRADALMHAGKWEKKSLQGTELRGKTLGIIGLGRIGLEVARRAQAFGMELVAHDPFVSVAVAKEQGIRLTGLDEVYGVADYITLHVGLTPQTVGMINAASIAKMKKAVRLVNCARGELVNEADLAQALKQGHVAAAALDVFAEEPPTGSPLVALENVVLTPHVGGSTHEAQEAVGVQIARQVKEYLKHGVIQNAVNVPSVSAEEYALMQPYIVLAERMGAFLAQVSEGTIEEISIRYSGHIGEWKTELIRNGAIKGILNQALEEKANLVNAAAIADARGLRVHESPKTTASTGGAGSVLSISLKSSREEHMVKGAVLHGNAPRLLHVDGIDVEAPLERNLIYLRNRDVPGVIGRVGTILGEESINIADFSLGRRSADKDSDQPREAIAVVHVDGSVPPEVLAKLRQIPAVQTAKGVRLF</sequence>
<evidence type="ECO:0000256" key="5">
    <source>
        <dbReference type="ARBA" id="ARBA00023002"/>
    </source>
</evidence>
<dbReference type="SUPFAM" id="SSF51735">
    <property type="entry name" value="NAD(P)-binding Rossmann-fold domains"/>
    <property type="match status" value="1"/>
</dbReference>
<dbReference type="InterPro" id="IPR029752">
    <property type="entry name" value="D-isomer_DH_CS1"/>
</dbReference>
<proteinExistence type="inferred from homology"/>
<dbReference type="Gene3D" id="3.30.70.260">
    <property type="match status" value="1"/>
</dbReference>
<dbReference type="InterPro" id="IPR036291">
    <property type="entry name" value="NAD(P)-bd_dom_sf"/>
</dbReference>
<dbReference type="NCBIfam" id="TIGR01327">
    <property type="entry name" value="PGDH"/>
    <property type="match status" value="1"/>
</dbReference>
<dbReference type="Proteomes" id="UP000238701">
    <property type="component" value="Unassembled WGS sequence"/>
</dbReference>
<dbReference type="Pfam" id="PF00389">
    <property type="entry name" value="2-Hacid_dh"/>
    <property type="match status" value="1"/>
</dbReference>
<evidence type="ECO:0000256" key="9">
    <source>
        <dbReference type="RuleBase" id="RU363003"/>
    </source>
</evidence>
<evidence type="ECO:0000256" key="7">
    <source>
        <dbReference type="ARBA" id="ARBA00048126"/>
    </source>
</evidence>
<dbReference type="FunFam" id="3.30.1330.90:FF:000003">
    <property type="entry name" value="D-3-phosphoglycerate dehydrogenase"/>
    <property type="match status" value="1"/>
</dbReference>
<organism evidence="11 12">
    <name type="scientific">Candidatus Sulfotelmatobacter kueseliae</name>
    <dbReference type="NCBI Taxonomy" id="2042962"/>
    <lineage>
        <taxon>Bacteria</taxon>
        <taxon>Pseudomonadati</taxon>
        <taxon>Acidobacteriota</taxon>
        <taxon>Terriglobia</taxon>
        <taxon>Terriglobales</taxon>
        <taxon>Candidatus Korobacteraceae</taxon>
        <taxon>Candidatus Sulfotelmatobacter</taxon>
    </lineage>
</organism>
<evidence type="ECO:0000256" key="8">
    <source>
        <dbReference type="ARBA" id="ARBA00048731"/>
    </source>
</evidence>
<comment type="similarity">
    <text evidence="3 9">Belongs to the D-isomer specific 2-hydroxyacid dehydrogenase family.</text>
</comment>
<evidence type="ECO:0000256" key="2">
    <source>
        <dbReference type="ARBA" id="ARBA00005216"/>
    </source>
</evidence>
<reference evidence="12" key="1">
    <citation type="submission" date="2018-02" db="EMBL/GenBank/DDBJ databases">
        <authorList>
            <person name="Hausmann B."/>
        </authorList>
    </citation>
    <scope>NUCLEOTIDE SEQUENCE [LARGE SCALE GENOMIC DNA]</scope>
    <source>
        <strain evidence="12">Peat soil MAG SbA1</strain>
    </source>
</reference>
<dbReference type="EC" id="1.1.1.95" evidence="9"/>
<evidence type="ECO:0000313" key="11">
    <source>
        <dbReference type="EMBL" id="SPF32945.1"/>
    </source>
</evidence>
<dbReference type="UniPathway" id="UPA00135">
    <property type="reaction ID" value="UER00196"/>
</dbReference>
<evidence type="ECO:0000256" key="1">
    <source>
        <dbReference type="ARBA" id="ARBA00003800"/>
    </source>
</evidence>
<dbReference type="PANTHER" id="PTHR42938">
    <property type="entry name" value="FORMATE DEHYDROGENASE 1"/>
    <property type="match status" value="1"/>
</dbReference>
<feature type="domain" description="ACT" evidence="10">
    <location>
        <begin position="454"/>
        <end position="533"/>
    </location>
</feature>
<dbReference type="InterPro" id="IPR006236">
    <property type="entry name" value="PGDH"/>
</dbReference>
<dbReference type="OrthoDB" id="9805416at2"/>
<protein>
    <recommendedName>
        <fullName evidence="4 9">D-3-phosphoglycerate dehydrogenase</fullName>
        <ecNumber evidence="9">1.1.1.95</ecNumber>
    </recommendedName>
</protein>
<dbReference type="InterPro" id="IPR029009">
    <property type="entry name" value="ASB_dom_sf"/>
</dbReference>
<dbReference type="InterPro" id="IPR006140">
    <property type="entry name" value="D-isomer_DH_NAD-bd"/>
</dbReference>
<dbReference type="Gene3D" id="3.40.50.720">
    <property type="entry name" value="NAD(P)-binding Rossmann-like Domain"/>
    <property type="match status" value="2"/>
</dbReference>
<dbReference type="Pfam" id="PF01842">
    <property type="entry name" value="ACT"/>
    <property type="match status" value="1"/>
</dbReference>
<evidence type="ECO:0000256" key="3">
    <source>
        <dbReference type="ARBA" id="ARBA00005854"/>
    </source>
</evidence>
<keyword evidence="9" id="KW-0718">Serine biosynthesis</keyword>
<dbReference type="PROSITE" id="PS00065">
    <property type="entry name" value="D_2_HYDROXYACID_DH_1"/>
    <property type="match status" value="1"/>
</dbReference>
<dbReference type="InterPro" id="IPR006139">
    <property type="entry name" value="D-isomer_2_OHA_DH_cat_dom"/>
</dbReference>
<dbReference type="CDD" id="cd04902">
    <property type="entry name" value="ACT_3PGDH-xct"/>
    <property type="match status" value="1"/>
</dbReference>
<dbReference type="SUPFAM" id="SSF143548">
    <property type="entry name" value="Serine metabolism enzymes domain"/>
    <property type="match status" value="1"/>
</dbReference>
<evidence type="ECO:0000256" key="4">
    <source>
        <dbReference type="ARBA" id="ARBA00021582"/>
    </source>
</evidence>
<accession>A0A2U3JZW1</accession>
<dbReference type="InterPro" id="IPR045865">
    <property type="entry name" value="ACT-like_dom_sf"/>
</dbReference>
<dbReference type="PANTHER" id="PTHR42938:SF47">
    <property type="entry name" value="HYDROXYPYRUVATE REDUCTASE"/>
    <property type="match status" value="1"/>
</dbReference>
<dbReference type="InterPro" id="IPR002912">
    <property type="entry name" value="ACT_dom"/>
</dbReference>
<gene>
    <name evidence="11" type="primary">serA</name>
    <name evidence="11" type="ORF">SBA1_1100020</name>
</gene>
<dbReference type="PROSITE" id="PS51671">
    <property type="entry name" value="ACT"/>
    <property type="match status" value="1"/>
</dbReference>
<dbReference type="EMBL" id="OMOD01000014">
    <property type="protein sequence ID" value="SPF32945.1"/>
    <property type="molecule type" value="Genomic_DNA"/>
</dbReference>
<dbReference type="GO" id="GO:0051287">
    <property type="term" value="F:NAD binding"/>
    <property type="evidence" value="ECO:0007669"/>
    <property type="project" value="UniProtKB-UniRule"/>
</dbReference>
<dbReference type="CDD" id="cd12173">
    <property type="entry name" value="PGDH_4"/>
    <property type="match status" value="1"/>
</dbReference>
<comment type="catalytic activity">
    <reaction evidence="8 9">
        <text>(2R)-3-phosphoglycerate + NAD(+) = 3-phosphooxypyruvate + NADH + H(+)</text>
        <dbReference type="Rhea" id="RHEA:12641"/>
        <dbReference type="ChEBI" id="CHEBI:15378"/>
        <dbReference type="ChEBI" id="CHEBI:18110"/>
        <dbReference type="ChEBI" id="CHEBI:57540"/>
        <dbReference type="ChEBI" id="CHEBI:57945"/>
        <dbReference type="ChEBI" id="CHEBI:58272"/>
        <dbReference type="EC" id="1.1.1.95"/>
    </reaction>
</comment>
<comment type="catalytic activity">
    <reaction evidence="7">
        <text>(R)-2-hydroxyglutarate + NAD(+) = 2-oxoglutarate + NADH + H(+)</text>
        <dbReference type="Rhea" id="RHEA:49612"/>
        <dbReference type="ChEBI" id="CHEBI:15378"/>
        <dbReference type="ChEBI" id="CHEBI:15801"/>
        <dbReference type="ChEBI" id="CHEBI:16810"/>
        <dbReference type="ChEBI" id="CHEBI:57540"/>
        <dbReference type="ChEBI" id="CHEBI:57945"/>
        <dbReference type="EC" id="1.1.1.399"/>
    </reaction>
</comment>
<dbReference type="SUPFAM" id="SSF55021">
    <property type="entry name" value="ACT-like"/>
    <property type="match status" value="1"/>
</dbReference>
<dbReference type="AlphaFoldDB" id="A0A2U3JZW1"/>
<keyword evidence="6 9" id="KW-0520">NAD</keyword>
<keyword evidence="9" id="KW-0028">Amino-acid biosynthesis</keyword>
<dbReference type="FunFam" id="3.40.50.720:FF:000021">
    <property type="entry name" value="D-3-phosphoglycerate dehydrogenase"/>
    <property type="match status" value="1"/>
</dbReference>
<dbReference type="Pfam" id="PF02826">
    <property type="entry name" value="2-Hacid_dh_C"/>
    <property type="match status" value="1"/>
</dbReference>
<name>A0A2U3JZW1_9BACT</name>